<evidence type="ECO:0000259" key="1">
    <source>
        <dbReference type="PROSITE" id="PS50110"/>
    </source>
</evidence>
<dbReference type="InterPro" id="IPR001789">
    <property type="entry name" value="Sig_transdc_resp-reg_receiver"/>
</dbReference>
<dbReference type="CDD" id="cd17557">
    <property type="entry name" value="REC_Rcp-like"/>
    <property type="match status" value="1"/>
</dbReference>
<proteinExistence type="predicted"/>
<dbReference type="Pfam" id="PF00072">
    <property type="entry name" value="Response_reg"/>
    <property type="match status" value="1"/>
</dbReference>
<feature type="domain" description="Response regulatory" evidence="1">
    <location>
        <begin position="11"/>
        <end position="136"/>
    </location>
</feature>
<dbReference type="SUPFAM" id="SSF52172">
    <property type="entry name" value="CheY-like"/>
    <property type="match status" value="1"/>
</dbReference>
<gene>
    <name evidence="2" type="ORF">LCGC14_2880430</name>
</gene>
<accession>A0A0F9ARF2</accession>
<dbReference type="Gene3D" id="3.40.50.2300">
    <property type="match status" value="1"/>
</dbReference>
<dbReference type="PANTHER" id="PTHR44520">
    <property type="entry name" value="RESPONSE REGULATOR RCP1-RELATED"/>
    <property type="match status" value="1"/>
</dbReference>
<dbReference type="InterPro" id="IPR052893">
    <property type="entry name" value="TCS_response_regulator"/>
</dbReference>
<evidence type="ECO:0000313" key="2">
    <source>
        <dbReference type="EMBL" id="KKK74771.1"/>
    </source>
</evidence>
<organism evidence="2">
    <name type="scientific">marine sediment metagenome</name>
    <dbReference type="NCBI Taxonomy" id="412755"/>
    <lineage>
        <taxon>unclassified sequences</taxon>
        <taxon>metagenomes</taxon>
        <taxon>ecological metagenomes</taxon>
    </lineage>
</organism>
<dbReference type="PANTHER" id="PTHR44520:SF2">
    <property type="entry name" value="RESPONSE REGULATOR RCP1"/>
    <property type="match status" value="1"/>
</dbReference>
<name>A0A0F9ARF2_9ZZZZ</name>
<dbReference type="AlphaFoldDB" id="A0A0F9ARF2"/>
<reference evidence="2" key="1">
    <citation type="journal article" date="2015" name="Nature">
        <title>Complex archaea that bridge the gap between prokaryotes and eukaryotes.</title>
        <authorList>
            <person name="Spang A."/>
            <person name="Saw J.H."/>
            <person name="Jorgensen S.L."/>
            <person name="Zaremba-Niedzwiedzka K."/>
            <person name="Martijn J."/>
            <person name="Lind A.E."/>
            <person name="van Eijk R."/>
            <person name="Schleper C."/>
            <person name="Guy L."/>
            <person name="Ettema T.J."/>
        </authorList>
    </citation>
    <scope>NUCLEOTIDE SEQUENCE</scope>
</reference>
<dbReference type="EMBL" id="LAZR01056163">
    <property type="protein sequence ID" value="KKK74771.1"/>
    <property type="molecule type" value="Genomic_DNA"/>
</dbReference>
<dbReference type="SMART" id="SM00448">
    <property type="entry name" value="REC"/>
    <property type="match status" value="1"/>
</dbReference>
<dbReference type="PROSITE" id="PS50110">
    <property type="entry name" value="RESPONSE_REGULATORY"/>
    <property type="match status" value="1"/>
</dbReference>
<dbReference type="InterPro" id="IPR011006">
    <property type="entry name" value="CheY-like_superfamily"/>
</dbReference>
<sequence length="153" mass="16933">MNVEKTGKPIEVLMVEDNPADVSLTREALRSAKLPINLSVVEDGVEAMEYLLGKGNHADASYPDLIILDLNLPGKDGREVLAEIKGDKNLSRCPVVVLTTSDADEDIQRAYDLHANCYVTKPFDLDQFLKVVQSIAEFWLTVVRLPANRAPRS</sequence>
<protein>
    <recommendedName>
        <fullName evidence="1">Response regulatory domain-containing protein</fullName>
    </recommendedName>
</protein>
<dbReference type="GO" id="GO:0000160">
    <property type="term" value="P:phosphorelay signal transduction system"/>
    <property type="evidence" value="ECO:0007669"/>
    <property type="project" value="InterPro"/>
</dbReference>
<comment type="caution">
    <text evidence="2">The sequence shown here is derived from an EMBL/GenBank/DDBJ whole genome shotgun (WGS) entry which is preliminary data.</text>
</comment>